<evidence type="ECO:0000256" key="4">
    <source>
        <dbReference type="ARBA" id="ARBA00022530"/>
    </source>
</evidence>
<keyword evidence="10" id="KW-0325">Glycoprotein</keyword>
<evidence type="ECO:0000256" key="1">
    <source>
        <dbReference type="ARBA" id="ARBA00004251"/>
    </source>
</evidence>
<dbReference type="Pfam" id="PF23344">
    <property type="entry name" value="ZP-N"/>
    <property type="match status" value="1"/>
</dbReference>
<evidence type="ECO:0000313" key="18">
    <source>
        <dbReference type="EMBL" id="KAG5842991.1"/>
    </source>
</evidence>
<dbReference type="SMART" id="SM00241">
    <property type="entry name" value="ZP"/>
    <property type="match status" value="1"/>
</dbReference>
<keyword evidence="7" id="KW-1133">Transmembrane helix</keyword>
<evidence type="ECO:0000259" key="17">
    <source>
        <dbReference type="PROSITE" id="PS51448"/>
    </source>
</evidence>
<feature type="domain" description="P-type" evidence="17">
    <location>
        <begin position="234"/>
        <end position="274"/>
    </location>
</feature>
<organism evidence="18 19">
    <name type="scientific">Anguilla anguilla</name>
    <name type="common">European freshwater eel</name>
    <name type="synonym">Muraena anguilla</name>
    <dbReference type="NCBI Taxonomy" id="7936"/>
    <lineage>
        <taxon>Eukaryota</taxon>
        <taxon>Metazoa</taxon>
        <taxon>Chordata</taxon>
        <taxon>Craniata</taxon>
        <taxon>Vertebrata</taxon>
        <taxon>Euteleostomi</taxon>
        <taxon>Actinopterygii</taxon>
        <taxon>Neopterygii</taxon>
        <taxon>Teleostei</taxon>
        <taxon>Anguilliformes</taxon>
        <taxon>Anguillidae</taxon>
        <taxon>Anguilla</taxon>
    </lineage>
</organism>
<dbReference type="PROSITE" id="PS51034">
    <property type="entry name" value="ZP_2"/>
    <property type="match status" value="1"/>
</dbReference>
<keyword evidence="15" id="KW-0732">Signal</keyword>
<evidence type="ECO:0000256" key="2">
    <source>
        <dbReference type="ARBA" id="ARBA00022475"/>
    </source>
</evidence>
<feature type="compositionally biased region" description="Low complexity" evidence="14">
    <location>
        <begin position="206"/>
        <end position="217"/>
    </location>
</feature>
<evidence type="ECO:0000256" key="5">
    <source>
        <dbReference type="ARBA" id="ARBA00022685"/>
    </source>
</evidence>
<dbReference type="PROSITE" id="PS51448">
    <property type="entry name" value="P_TREFOIL_2"/>
    <property type="match status" value="1"/>
</dbReference>
<feature type="region of interest" description="Disordered" evidence="14">
    <location>
        <begin position="192"/>
        <end position="220"/>
    </location>
</feature>
<dbReference type="InterPro" id="IPR055355">
    <property type="entry name" value="ZP-C"/>
</dbReference>
<comment type="caution">
    <text evidence="18">The sequence shown here is derived from an EMBL/GenBank/DDBJ whole genome shotgun (WGS) entry which is preliminary data.</text>
</comment>
<evidence type="ECO:0000256" key="3">
    <source>
        <dbReference type="ARBA" id="ARBA00022525"/>
    </source>
</evidence>
<dbReference type="GO" id="GO:0035804">
    <property type="term" value="F:structural constituent of egg coat"/>
    <property type="evidence" value="ECO:0007669"/>
    <property type="project" value="TreeGrafter"/>
</dbReference>
<dbReference type="Proteomes" id="UP001044222">
    <property type="component" value="Chromosome 9"/>
</dbReference>
<sequence>MSLHAKLLLILLAWLNSNVAPMRLSRNSRHNGTASNKLRHLADHSMHDSRSTFNSDLDQLRSDATLERGEQYTGRHVNKLKESAKSTSLGMVHRDGEVGQIDSLDLSLACNDAQTKLSLSDGPQSKGSRGFLSLDVLESCGYAASKGLKNATVVVKDCDVTLANGYCSTRMKYETIDGQLADVTLPCTARSHRSLPNHHPSDDLFSSDQVQSDSPSPTQEFKCNVPSQTGLVTPRCRIDQNQRIQCGASGISSSECYDKGCCFDYDDNLCLYPLNECTADRHFVFVVLGNLSDFSLDLTKLKTSGASDCLPRIITADFAVFFFPTTDCGARTYDIGESTISSVEVLTSLSHTPAISGNISRDLQFRLMVECRYAKSQLLDLSSSVTAGFMVKSPTLFPMVQSEGIFSVELRISKDAAYSHFYPSYHPPLRVLLGKSVYLEIRLKSPKPVATLLVHYCIAYPKSATKALVLLHDGCPNPVDNGGVLIIGLPGNKHERRFEVKAFQFMVAPDEYLDEQIYFLCSTELCFHTGSTCEEGCFVVAP</sequence>
<dbReference type="InterPro" id="IPR051148">
    <property type="entry name" value="Zona_Pellucida_Domain_gp"/>
</dbReference>
<dbReference type="GO" id="GO:0035805">
    <property type="term" value="C:egg coat"/>
    <property type="evidence" value="ECO:0007669"/>
    <property type="project" value="UniProtKB-SubCell"/>
</dbReference>
<name>A0A9D3M709_ANGAN</name>
<dbReference type="GO" id="GO:0060468">
    <property type="term" value="P:prevention of polyspermy"/>
    <property type="evidence" value="ECO:0007669"/>
    <property type="project" value="TreeGrafter"/>
</dbReference>
<reference evidence="18" key="1">
    <citation type="submission" date="2021-01" db="EMBL/GenBank/DDBJ databases">
        <title>A chromosome-scale assembly of European eel, Anguilla anguilla.</title>
        <authorList>
            <person name="Henkel C."/>
            <person name="Jong-Raadsen S.A."/>
            <person name="Dufour S."/>
            <person name="Weltzien F.-A."/>
            <person name="Palstra A.P."/>
            <person name="Pelster B."/>
            <person name="Spaink H.P."/>
            <person name="Van Den Thillart G.E."/>
            <person name="Jansen H."/>
            <person name="Zahm M."/>
            <person name="Klopp C."/>
            <person name="Cedric C."/>
            <person name="Louis A."/>
            <person name="Berthelot C."/>
            <person name="Parey E."/>
            <person name="Roest Crollius H."/>
            <person name="Montfort J."/>
            <person name="Robinson-Rechavi M."/>
            <person name="Bucao C."/>
            <person name="Bouchez O."/>
            <person name="Gislard M."/>
            <person name="Lluch J."/>
            <person name="Milhes M."/>
            <person name="Lampietro C."/>
            <person name="Lopez Roques C."/>
            <person name="Donnadieu C."/>
            <person name="Braasch I."/>
            <person name="Desvignes T."/>
            <person name="Postlethwait J."/>
            <person name="Bobe J."/>
            <person name="Guiguen Y."/>
            <person name="Dirks R."/>
        </authorList>
    </citation>
    <scope>NUCLEOTIDE SEQUENCE</scope>
    <source>
        <strain evidence="18">Tag_6206</strain>
        <tissue evidence="18">Liver</tissue>
    </source>
</reference>
<dbReference type="InterPro" id="IPR042235">
    <property type="entry name" value="ZP-C_dom"/>
</dbReference>
<keyword evidence="9 13" id="KW-1015">Disulfide bond</keyword>
<gene>
    <name evidence="18" type="ORF">ANANG_G00183740</name>
</gene>
<evidence type="ECO:0000256" key="10">
    <source>
        <dbReference type="ARBA" id="ARBA00023180"/>
    </source>
</evidence>
<keyword evidence="5" id="KW-0165">Cleavage on pair of basic residues</keyword>
<dbReference type="CDD" id="cd00111">
    <property type="entry name" value="Trefoil"/>
    <property type="match status" value="1"/>
</dbReference>
<dbReference type="Pfam" id="PF00088">
    <property type="entry name" value="Trefoil"/>
    <property type="match status" value="1"/>
</dbReference>
<dbReference type="SUPFAM" id="SSF57492">
    <property type="entry name" value="Trefoil"/>
    <property type="match status" value="1"/>
</dbReference>
<dbReference type="InterPro" id="IPR044913">
    <property type="entry name" value="P_trefoil_dom_sf"/>
</dbReference>
<evidence type="ECO:0000256" key="8">
    <source>
        <dbReference type="ARBA" id="ARBA00023136"/>
    </source>
</evidence>
<dbReference type="GO" id="GO:0005886">
    <property type="term" value="C:plasma membrane"/>
    <property type="evidence" value="ECO:0007669"/>
    <property type="project" value="UniProtKB-SubCell"/>
</dbReference>
<feature type="signal peptide" evidence="15">
    <location>
        <begin position="1"/>
        <end position="21"/>
    </location>
</feature>
<accession>A0A9D3M709</accession>
<evidence type="ECO:0000256" key="7">
    <source>
        <dbReference type="ARBA" id="ARBA00022989"/>
    </source>
</evidence>
<dbReference type="InterPro" id="IPR000519">
    <property type="entry name" value="P_trefoil_dom"/>
</dbReference>
<dbReference type="Gene3D" id="4.10.110.10">
    <property type="entry name" value="Spasmolytic Protein, domain 1"/>
    <property type="match status" value="1"/>
</dbReference>
<dbReference type="PANTHER" id="PTHR23343:SF117">
    <property type="entry name" value="ZONA PELLUCIDA SPERM-BINDING PROTEIN 4-LIKE ISOFORM X1"/>
    <property type="match status" value="1"/>
</dbReference>
<keyword evidence="19" id="KW-1185">Reference proteome</keyword>
<keyword evidence="2" id="KW-1003">Cell membrane</keyword>
<feature type="disulfide bond" evidence="13">
    <location>
        <begin position="236"/>
        <end position="262"/>
    </location>
</feature>
<evidence type="ECO:0000256" key="15">
    <source>
        <dbReference type="SAM" id="SignalP"/>
    </source>
</evidence>
<comment type="caution">
    <text evidence="13">Lacks conserved residue(s) required for the propagation of feature annotation.</text>
</comment>
<evidence type="ECO:0000256" key="11">
    <source>
        <dbReference type="ARBA" id="ARBA00023279"/>
    </source>
</evidence>
<keyword evidence="11" id="KW-0278">Fertilization</keyword>
<dbReference type="SMART" id="SM00018">
    <property type="entry name" value="PD"/>
    <property type="match status" value="1"/>
</dbReference>
<evidence type="ECO:0000256" key="12">
    <source>
        <dbReference type="ARBA" id="ARBA00024183"/>
    </source>
</evidence>
<dbReference type="Gene3D" id="2.60.40.4100">
    <property type="entry name" value="Zona pellucida, ZP-C domain"/>
    <property type="match status" value="1"/>
</dbReference>
<evidence type="ECO:0000313" key="19">
    <source>
        <dbReference type="Proteomes" id="UP001044222"/>
    </source>
</evidence>
<evidence type="ECO:0000256" key="9">
    <source>
        <dbReference type="ARBA" id="ARBA00023157"/>
    </source>
</evidence>
<dbReference type="Gene3D" id="2.60.40.3210">
    <property type="entry name" value="Zona pellucida, ZP-N domain"/>
    <property type="match status" value="1"/>
</dbReference>
<keyword evidence="3" id="KW-0964">Secreted</keyword>
<feature type="domain" description="ZP" evidence="16">
    <location>
        <begin position="276"/>
        <end position="542"/>
    </location>
</feature>
<evidence type="ECO:0000259" key="16">
    <source>
        <dbReference type="PROSITE" id="PS51034"/>
    </source>
</evidence>
<dbReference type="InterPro" id="IPR055356">
    <property type="entry name" value="ZP-N"/>
</dbReference>
<feature type="chain" id="PRO_5038876779" description="ZP domain-containing protein" evidence="15">
    <location>
        <begin position="22"/>
        <end position="542"/>
    </location>
</feature>
<dbReference type="Pfam" id="PF00100">
    <property type="entry name" value="Zona_pellucida"/>
    <property type="match status" value="1"/>
</dbReference>
<feature type="disulfide bond" evidence="13">
    <location>
        <begin position="246"/>
        <end position="261"/>
    </location>
</feature>
<evidence type="ECO:0000256" key="6">
    <source>
        <dbReference type="ARBA" id="ARBA00022692"/>
    </source>
</evidence>
<evidence type="ECO:0000256" key="13">
    <source>
        <dbReference type="PROSITE-ProRule" id="PRU00779"/>
    </source>
</evidence>
<keyword evidence="8" id="KW-0472">Membrane</keyword>
<dbReference type="GO" id="GO:0032190">
    <property type="term" value="F:acrosin binding"/>
    <property type="evidence" value="ECO:0007669"/>
    <property type="project" value="TreeGrafter"/>
</dbReference>
<dbReference type="PANTHER" id="PTHR23343">
    <property type="entry name" value="ZONA PELLUCIDA SPERM-BINDING PROTEIN"/>
    <property type="match status" value="1"/>
</dbReference>
<evidence type="ECO:0008006" key="20">
    <source>
        <dbReference type="Google" id="ProtNLM"/>
    </source>
</evidence>
<dbReference type="GO" id="GO:0007339">
    <property type="term" value="P:binding of sperm to zona pellucida"/>
    <property type="evidence" value="ECO:0007669"/>
    <property type="project" value="TreeGrafter"/>
</dbReference>
<proteinExistence type="predicted"/>
<protein>
    <recommendedName>
        <fullName evidence="20">ZP domain-containing protein</fullName>
    </recommendedName>
</protein>
<dbReference type="EMBL" id="JAFIRN010000009">
    <property type="protein sequence ID" value="KAG5842991.1"/>
    <property type="molecule type" value="Genomic_DNA"/>
</dbReference>
<keyword evidence="6" id="KW-0812">Transmembrane</keyword>
<keyword evidence="4" id="KW-0272">Extracellular matrix</keyword>
<dbReference type="AlphaFoldDB" id="A0A9D3M709"/>
<evidence type="ECO:0000256" key="14">
    <source>
        <dbReference type="SAM" id="MobiDB-lite"/>
    </source>
</evidence>
<comment type="subcellular location">
    <subcellularLocation>
        <location evidence="1">Cell membrane</location>
        <topology evidence="1">Single-pass type I membrane protein</topology>
    </subcellularLocation>
    <subcellularLocation>
        <location evidence="12">Zona pellucida</location>
    </subcellularLocation>
</comment>
<dbReference type="InterPro" id="IPR001507">
    <property type="entry name" value="ZP_dom"/>
</dbReference>